<keyword evidence="1 5" id="KW-0378">Hydrolase</keyword>
<dbReference type="RefSeq" id="WP_141697643.1">
    <property type="nucleotide sequence ID" value="NZ_JADYWB010000005.1"/>
</dbReference>
<evidence type="ECO:0000256" key="2">
    <source>
        <dbReference type="ARBA" id="ARBA00022963"/>
    </source>
</evidence>
<reference evidence="5 6" key="1">
    <citation type="submission" date="2016-08" db="EMBL/GenBank/DDBJ databases">
        <authorList>
            <person name="Seilhamer J.J."/>
        </authorList>
    </citation>
    <scope>NUCLEOTIDE SEQUENCE [LARGE SCALE GENOMIC DNA]</scope>
    <source>
        <strain evidence="5 6">CCBAU 10071</strain>
    </source>
</reference>
<evidence type="ECO:0000256" key="1">
    <source>
        <dbReference type="ARBA" id="ARBA00022801"/>
    </source>
</evidence>
<evidence type="ECO:0000313" key="6">
    <source>
        <dbReference type="Proteomes" id="UP000183174"/>
    </source>
</evidence>
<organism evidence="5 6">
    <name type="scientific">Bradyrhizobium yuanmingense</name>
    <dbReference type="NCBI Taxonomy" id="108015"/>
    <lineage>
        <taxon>Bacteria</taxon>
        <taxon>Pseudomonadati</taxon>
        <taxon>Pseudomonadota</taxon>
        <taxon>Alphaproteobacteria</taxon>
        <taxon>Hyphomicrobiales</taxon>
        <taxon>Nitrobacteraceae</taxon>
        <taxon>Bradyrhizobium</taxon>
    </lineage>
</organism>
<dbReference type="GO" id="GO:0016042">
    <property type="term" value="P:lipid catabolic process"/>
    <property type="evidence" value="ECO:0007669"/>
    <property type="project" value="UniProtKB-KW"/>
</dbReference>
<dbReference type="PANTHER" id="PTHR10272:SF0">
    <property type="entry name" value="PLATELET-ACTIVATING FACTOR ACETYLHYDROLASE"/>
    <property type="match status" value="1"/>
</dbReference>
<proteinExistence type="predicted"/>
<dbReference type="EMBL" id="FMAE01000005">
    <property type="protein sequence ID" value="SCB35256.1"/>
    <property type="molecule type" value="Genomic_DNA"/>
</dbReference>
<dbReference type="AlphaFoldDB" id="A0A1C3W5N8"/>
<dbReference type="GO" id="GO:0003847">
    <property type="term" value="F:1-alkyl-2-acetylglycerophosphocholine esterase activity"/>
    <property type="evidence" value="ECO:0007669"/>
    <property type="project" value="TreeGrafter"/>
</dbReference>
<evidence type="ECO:0000256" key="4">
    <source>
        <dbReference type="SAM" id="MobiDB-lite"/>
    </source>
</evidence>
<evidence type="ECO:0000256" key="3">
    <source>
        <dbReference type="ARBA" id="ARBA00023098"/>
    </source>
</evidence>
<keyword evidence="2" id="KW-0442">Lipid degradation</keyword>
<accession>A0A1C3W5N8</accession>
<sequence length="372" mass="39161">MVNGLSDTSSQHVRSAHANGADGASGATSLTRRRFGAALLAVAVTATLAAPPARAQSAPPAVVDFDWVDPARSRPVPARLHWPADVAPGSRVPLIVFSHGLGGSRRGYSYLGRYWSARGVASLHVQHAGSDSSLWAGNPLAVVDRLQRAAHESEALARALDLRFALDRMLSSPHGAHVDRRRIMAAGHSYGANTALVAVGARVMRDGKWVEARDPRFAAAIVISAPPFYGEPDLASVLSRITVPTLHVTATKDVIQIPGYYSPAADRLEVFNAIATPRKLLAVFEGGSHSIFTDRSFTGGPALNPKVKLATAELTLAFLDLVFDGNGATLARWNVTWQPMLASAPGAAPSPLPVAQSRRVAQGVATGLVPSP</sequence>
<dbReference type="InterPro" id="IPR006311">
    <property type="entry name" value="TAT_signal"/>
</dbReference>
<dbReference type="PANTHER" id="PTHR10272">
    <property type="entry name" value="PLATELET-ACTIVATING FACTOR ACETYLHYDROLASE"/>
    <property type="match status" value="1"/>
</dbReference>
<feature type="region of interest" description="Disordered" evidence="4">
    <location>
        <begin position="1"/>
        <end position="27"/>
    </location>
</feature>
<protein>
    <submittedName>
        <fullName evidence="5">Predicted dienelactone hydrolase</fullName>
    </submittedName>
</protein>
<dbReference type="Pfam" id="PF03403">
    <property type="entry name" value="PAF-AH_p_II"/>
    <property type="match status" value="1"/>
</dbReference>
<dbReference type="SUPFAM" id="SSF53474">
    <property type="entry name" value="alpha/beta-Hydrolases"/>
    <property type="match status" value="1"/>
</dbReference>
<dbReference type="Proteomes" id="UP000183174">
    <property type="component" value="Unassembled WGS sequence"/>
</dbReference>
<feature type="compositionally biased region" description="Polar residues" evidence="4">
    <location>
        <begin position="1"/>
        <end position="13"/>
    </location>
</feature>
<keyword evidence="3" id="KW-0443">Lipid metabolism</keyword>
<gene>
    <name evidence="5" type="ORF">GA0061099_1005295</name>
</gene>
<dbReference type="Gene3D" id="3.40.50.1820">
    <property type="entry name" value="alpha/beta hydrolase"/>
    <property type="match status" value="1"/>
</dbReference>
<evidence type="ECO:0000313" key="5">
    <source>
        <dbReference type="EMBL" id="SCB35256.1"/>
    </source>
</evidence>
<dbReference type="InterPro" id="IPR029058">
    <property type="entry name" value="AB_hydrolase_fold"/>
</dbReference>
<name>A0A1C3W5N8_9BRAD</name>
<dbReference type="PROSITE" id="PS51318">
    <property type="entry name" value="TAT"/>
    <property type="match status" value="1"/>
</dbReference>